<comment type="caution">
    <text evidence="2">The sequence shown here is derived from an EMBL/GenBank/DDBJ whole genome shotgun (WGS) entry which is preliminary data.</text>
</comment>
<evidence type="ECO:0000313" key="3">
    <source>
        <dbReference type="Proteomes" id="UP000185860"/>
    </source>
</evidence>
<name>A0A1U7INN5_9CYAN</name>
<protein>
    <recommendedName>
        <fullName evidence="1">Tox-PL-2 domain-containing protein</fullName>
    </recommendedName>
</protein>
<sequence length="126" mass="14442">MTEEQIEEIRQIAKTYRNFQCLECSQDIQRYLQIEGLKGKLIRISTNTDRLPFSIITNPVGSDRQIALNGFHQGVVIQIESELGRVETVFDNLYPDGIAKQEWLNSFGGPLVEDFNGKFTVIETEF</sequence>
<accession>A0A1U7INN5</accession>
<dbReference type="STRING" id="454136.NIES2119_07110"/>
<dbReference type="Proteomes" id="UP000185860">
    <property type="component" value="Unassembled WGS sequence"/>
</dbReference>
<dbReference type="EMBL" id="MRCE01000006">
    <property type="protein sequence ID" value="OKH38905.1"/>
    <property type="molecule type" value="Genomic_DNA"/>
</dbReference>
<evidence type="ECO:0000259" key="1">
    <source>
        <dbReference type="Pfam" id="PF15643"/>
    </source>
</evidence>
<dbReference type="RefSeq" id="WP_073592767.1">
    <property type="nucleotide sequence ID" value="NZ_MRCE01000006.1"/>
</dbReference>
<proteinExistence type="predicted"/>
<reference evidence="2 3" key="1">
    <citation type="submission" date="2016-11" db="EMBL/GenBank/DDBJ databases">
        <title>Draft Genome Sequences of Nine Cyanobacterial Strains from Diverse Habitats.</title>
        <authorList>
            <person name="Zhu T."/>
            <person name="Hou S."/>
            <person name="Lu X."/>
            <person name="Hess W.R."/>
        </authorList>
    </citation>
    <scope>NUCLEOTIDE SEQUENCE [LARGE SCALE GENOMIC DNA]</scope>
    <source>
        <strain evidence="2 3">IAM M-71</strain>
    </source>
</reference>
<feature type="domain" description="Tox-PL-2" evidence="1">
    <location>
        <begin position="4"/>
        <end position="107"/>
    </location>
</feature>
<dbReference type="InterPro" id="IPR028910">
    <property type="entry name" value="Tox-PL-2_dom"/>
</dbReference>
<dbReference type="OrthoDB" id="486813at2"/>
<evidence type="ECO:0000313" key="2">
    <source>
        <dbReference type="EMBL" id="OKH38905.1"/>
    </source>
</evidence>
<dbReference type="AlphaFoldDB" id="A0A1U7INN5"/>
<gene>
    <name evidence="2" type="ORF">NIES2119_07110</name>
</gene>
<organism evidence="2 3">
    <name type="scientific">[Phormidium ambiguum] IAM M-71</name>
    <dbReference type="NCBI Taxonomy" id="454136"/>
    <lineage>
        <taxon>Bacteria</taxon>
        <taxon>Bacillati</taxon>
        <taxon>Cyanobacteriota</taxon>
        <taxon>Cyanophyceae</taxon>
        <taxon>Oscillatoriophycideae</taxon>
        <taxon>Aerosakkonematales</taxon>
        <taxon>Aerosakkonemataceae</taxon>
        <taxon>Floridanema</taxon>
    </lineage>
</organism>
<dbReference type="Pfam" id="PF15643">
    <property type="entry name" value="Tox-PL-2"/>
    <property type="match status" value="1"/>
</dbReference>